<dbReference type="CDD" id="cd11304">
    <property type="entry name" value="Cadherin_repeat"/>
    <property type="match status" value="19"/>
</dbReference>
<feature type="compositionally biased region" description="Acidic residues" evidence="13">
    <location>
        <begin position="2675"/>
        <end position="2687"/>
    </location>
</feature>
<keyword evidence="17" id="KW-1185">Reference proteome</keyword>
<evidence type="ECO:0000256" key="12">
    <source>
        <dbReference type="PROSITE-ProRule" id="PRU00043"/>
    </source>
</evidence>
<evidence type="ECO:0000256" key="2">
    <source>
        <dbReference type="ARBA" id="ARBA00022536"/>
    </source>
</evidence>
<dbReference type="PANTHER" id="PTHR24026">
    <property type="entry name" value="FAT ATYPICAL CADHERIN-RELATED"/>
    <property type="match status" value="1"/>
</dbReference>
<dbReference type="Gene3D" id="2.60.40.60">
    <property type="entry name" value="Cadherins"/>
    <property type="match status" value="21"/>
</dbReference>
<organism evidence="16 17">
    <name type="scientific">Magallana gigas</name>
    <name type="common">Pacific oyster</name>
    <name type="synonym">Crassostrea gigas</name>
    <dbReference type="NCBI Taxonomy" id="29159"/>
    <lineage>
        <taxon>Eukaryota</taxon>
        <taxon>Metazoa</taxon>
        <taxon>Spiralia</taxon>
        <taxon>Lophotrochozoa</taxon>
        <taxon>Mollusca</taxon>
        <taxon>Bivalvia</taxon>
        <taxon>Autobranchia</taxon>
        <taxon>Pteriomorphia</taxon>
        <taxon>Ostreida</taxon>
        <taxon>Ostreoidea</taxon>
        <taxon>Ostreidae</taxon>
        <taxon>Magallana</taxon>
    </lineage>
</organism>
<dbReference type="PANTHER" id="PTHR24026:SF136">
    <property type="entry name" value="PROTOCADHERIN-23"/>
    <property type="match status" value="1"/>
</dbReference>
<dbReference type="GO" id="GO:0005509">
    <property type="term" value="F:calcium ion binding"/>
    <property type="evidence" value="ECO:0007669"/>
    <property type="project" value="UniProtKB-UniRule"/>
</dbReference>
<dbReference type="InterPro" id="IPR002126">
    <property type="entry name" value="Cadherin-like_dom"/>
</dbReference>
<evidence type="ECO:0000256" key="5">
    <source>
        <dbReference type="ARBA" id="ARBA00022737"/>
    </source>
</evidence>
<feature type="region of interest" description="Disordered" evidence="13">
    <location>
        <begin position="1177"/>
        <end position="1196"/>
    </location>
</feature>
<dbReference type="GO" id="GO:0048729">
    <property type="term" value="P:tissue morphogenesis"/>
    <property type="evidence" value="ECO:0007669"/>
    <property type="project" value="UniProtKB-ARBA"/>
</dbReference>
<feature type="domain" description="Cadherin" evidence="15">
    <location>
        <begin position="1381"/>
        <end position="1491"/>
    </location>
</feature>
<name>A0A8W8MDT7_MAGGI</name>
<feature type="domain" description="Cadherin" evidence="15">
    <location>
        <begin position="53"/>
        <end position="159"/>
    </location>
</feature>
<dbReference type="PROSITE" id="PS00232">
    <property type="entry name" value="CADHERIN_1"/>
    <property type="match status" value="8"/>
</dbReference>
<feature type="domain" description="Cadherin" evidence="15">
    <location>
        <begin position="988"/>
        <end position="1095"/>
    </location>
</feature>
<evidence type="ECO:0000256" key="4">
    <source>
        <dbReference type="ARBA" id="ARBA00022729"/>
    </source>
</evidence>
<feature type="transmembrane region" description="Helical" evidence="14">
    <location>
        <begin position="2376"/>
        <end position="2399"/>
    </location>
</feature>
<evidence type="ECO:0000256" key="8">
    <source>
        <dbReference type="ARBA" id="ARBA00022989"/>
    </source>
</evidence>
<dbReference type="InterPro" id="IPR020894">
    <property type="entry name" value="Cadherin_CS"/>
</dbReference>
<feature type="domain" description="Cadherin" evidence="15">
    <location>
        <begin position="1626"/>
        <end position="1729"/>
    </location>
</feature>
<comment type="subcellular location">
    <subcellularLocation>
        <location evidence="1">Membrane</location>
        <topology evidence="1">Single-pass membrane protein</topology>
    </subcellularLocation>
</comment>
<dbReference type="FunFam" id="2.60.40.60:FF:000020">
    <property type="entry name" value="Dachsous cadherin-related 1b"/>
    <property type="match status" value="3"/>
</dbReference>
<feature type="domain" description="Cadherin" evidence="15">
    <location>
        <begin position="881"/>
        <end position="987"/>
    </location>
</feature>
<evidence type="ECO:0000313" key="17">
    <source>
        <dbReference type="Proteomes" id="UP000005408"/>
    </source>
</evidence>
<evidence type="ECO:0000256" key="10">
    <source>
        <dbReference type="ARBA" id="ARBA00023157"/>
    </source>
</evidence>
<feature type="domain" description="Cadherin" evidence="15">
    <location>
        <begin position="1498"/>
        <end position="1625"/>
    </location>
</feature>
<dbReference type="EnsemblMetazoa" id="G3231.1">
    <property type="protein sequence ID" value="G3231.1:cds"/>
    <property type="gene ID" value="G3231"/>
</dbReference>
<dbReference type="Pfam" id="PF00028">
    <property type="entry name" value="Cadherin"/>
    <property type="match status" value="14"/>
</dbReference>
<feature type="domain" description="Cadherin" evidence="15">
    <location>
        <begin position="1948"/>
        <end position="2038"/>
    </location>
</feature>
<feature type="compositionally biased region" description="Polar residues" evidence="13">
    <location>
        <begin position="2510"/>
        <end position="2529"/>
    </location>
</feature>
<evidence type="ECO:0000256" key="7">
    <source>
        <dbReference type="ARBA" id="ARBA00022889"/>
    </source>
</evidence>
<proteinExistence type="predicted"/>
<keyword evidence="4" id="KW-0732">Signal</keyword>
<dbReference type="PRINTS" id="PR00205">
    <property type="entry name" value="CADHERIN"/>
</dbReference>
<feature type="domain" description="Cadherin" evidence="15">
    <location>
        <begin position="2051"/>
        <end position="2146"/>
    </location>
</feature>
<dbReference type="PROSITE" id="PS50268">
    <property type="entry name" value="CADHERIN_2"/>
    <property type="match status" value="21"/>
</dbReference>
<evidence type="ECO:0000256" key="6">
    <source>
        <dbReference type="ARBA" id="ARBA00022837"/>
    </source>
</evidence>
<feature type="compositionally biased region" description="Acidic residues" evidence="13">
    <location>
        <begin position="2609"/>
        <end position="2620"/>
    </location>
</feature>
<evidence type="ECO:0000256" key="11">
    <source>
        <dbReference type="ARBA" id="ARBA00023180"/>
    </source>
</evidence>
<feature type="domain" description="Cadherin" evidence="15">
    <location>
        <begin position="272"/>
        <end position="382"/>
    </location>
</feature>
<reference evidence="16" key="1">
    <citation type="submission" date="2022-08" db="UniProtKB">
        <authorList>
            <consortium name="EnsemblMetazoa"/>
        </authorList>
    </citation>
    <scope>IDENTIFICATION</scope>
    <source>
        <strain evidence="16">05x7-T-G4-1.051#20</strain>
    </source>
</reference>
<dbReference type="InterPro" id="IPR015919">
    <property type="entry name" value="Cadherin-like_sf"/>
</dbReference>
<feature type="domain" description="Cadherin" evidence="15">
    <location>
        <begin position="2160"/>
        <end position="2265"/>
    </location>
</feature>
<dbReference type="GO" id="GO:0009887">
    <property type="term" value="P:animal organ morphogenesis"/>
    <property type="evidence" value="ECO:0007669"/>
    <property type="project" value="UniProtKB-ARBA"/>
</dbReference>
<feature type="domain" description="Cadherin" evidence="15">
    <location>
        <begin position="1730"/>
        <end position="1832"/>
    </location>
</feature>
<feature type="domain" description="Cadherin" evidence="15">
    <location>
        <begin position="160"/>
        <end position="271"/>
    </location>
</feature>
<evidence type="ECO:0000256" key="3">
    <source>
        <dbReference type="ARBA" id="ARBA00022692"/>
    </source>
</evidence>
<keyword evidence="3 14" id="KW-0812">Transmembrane</keyword>
<keyword evidence="9 14" id="KW-0472">Membrane</keyword>
<keyword evidence="10" id="KW-1015">Disulfide bond</keyword>
<evidence type="ECO:0000256" key="14">
    <source>
        <dbReference type="SAM" id="Phobius"/>
    </source>
</evidence>
<feature type="domain" description="Cadherin" evidence="15">
    <location>
        <begin position="1833"/>
        <end position="1936"/>
    </location>
</feature>
<feature type="region of interest" description="Disordered" evidence="13">
    <location>
        <begin position="2491"/>
        <end position="2687"/>
    </location>
</feature>
<evidence type="ECO:0000313" key="16">
    <source>
        <dbReference type="EnsemblMetazoa" id="G3231.1:cds"/>
    </source>
</evidence>
<dbReference type="SMART" id="SM00112">
    <property type="entry name" value="CA"/>
    <property type="match status" value="21"/>
</dbReference>
<feature type="domain" description="Cadherin" evidence="15">
    <location>
        <begin position="816"/>
        <end position="873"/>
    </location>
</feature>
<sequence>MLTLRQKISYKDNDKNITVCKVTAYVDKHPEFNATLKVTVKIKDVDDKNPKFTHIHYTANIPENASINSEVVKINAFDQDVGINQTIFYEIVDPLNSTFVITKNCTPAVISVAKSLDREKQSTVNLAVKAYQKDKPDLRQDFAVIQINITDVNDNAPVMSQSNYSVSIPENMQNNQTVLWVHASDADEGVNAEFKFVLKNCTSNNIVMDAFNIDMLGNIRVKNSAILDRERTRSIQCQVYAVEINTKEKKNSNSTIIAIQLTDVNDNNPEFKNTPYLFHVTDNSTVIGKVHADDADSDKRTNGKVTYDIIQGQGNYTKLFQINSSSGEISKKSAEWKRCVHLPRYVDIYVTASDNPSASSMKRKSTVQVSVDVRTNLCPPTILQYGDNKSNQTVLISIQEDYKIGSNVASFQVKDEDPDPDVTCKITKNETFSLQKKENGIWLIQLIKPLDREQKEHYNLTVIASDTKHETWLRFNITIEDINDNAPVFQSNYSLRINEETTKPNIITVQAKDSDSGENATIKYKLIPSKWNSYFNIDQTSGKINLNKAVDRETMGSSGIIELTVVAEDGGTPPCYNTALIKITINDINDNVPEFCNNGQTLELTFNELDTNKTYTAKAIDKDADDQDEILFELVNETSSFSITKQGVLSVKKTPLTKTDTGFLMIMAYNSRSYSNSSLSSKTQKISVKVQDINNNIPQFNQNGYHISIKENTTVGSMILNVTATDADWSEEYGSVYYWITNGNTDRHFFINQLSGSVYLADNVDYEKRTNYTLTVTASDCNDRKHSHHSNSTTLRITVEDVNDESPKFADQNQPFQLNATTGQITTRLSLDREKKQSYSLHVAVHDSHGNNATKRAIVNVTVLDVNDNRPNFGGTLLTYNTSEGSTSKDLKISFSATDSDIGNNGNVTYTMKDDYDGLFKMNSTDPGVILIVKELRHDAKGIPIDSDGKAVYTLNVVATDHGEPQLSSISTINIYVSDVNDCSPEFEKLNMKATIMEGSENGFSVYRVTATDCDYDPQNRNLTYSINGTDKEYFSIKKEVHGDMQDGVVKLTKPISVINKEIYRVNVTVTDGKHFNKTLLTVTVKDVNDHDPIFTQKKYNFNVSENDSDGKTNVNVSVGKVIASDDDKQSSIVYRIVTSDVEDQFDVTQDGVIHLIGVVDHDSCSSHQFSFSVVAEDGGSPKRMNPPINATDKDSGDFGTEGIVYSFGEFVPGLPFTIDPKSGNITVNDSAKLDREKKKKYNLTVVIKDNLGKNGSNSNTTNVEIKVEDINDNTPYFVDPDSYTFSIPEDAEYGASVGNVTARDNDLNPTLTYSIESGANGYFLMPKRNSGNIIVGKKLDREKKSSYTLNVTVSDQKYLVSTQVVIKLTDVNDNPPKFKDSIVKITVVEESYNYNNTYPRLIYTLNATDQDEGDNKDIYYTSDSNIPRSFNLSSNGRLYLNNKLDRDKLNGDSYSLRVYAVEKGGSPDKTSATVTIQVLVEDINDNSPIFYNQDGKKIKNFTASVLEMSPVNSIIFVPECLDIDKGTNGTKGITFALHCQVFAGRDLLDINTKSGMVYIKSQISLNVLLQNANESSLIQIVNGSNHAVIIPYTVTASDNGPQPLSTNLTLYLTVENINDNAPVFDYHFYNFSIPENATDNTLVSMIKAEVINETFYHLAYSMIDHSDVSANFSVNLDGSIHTKGNLDRETKDHLTFVAKVVDGRIPERTAYTVVSVTLEDINDNPPEFNESEYKIDITENNNPTSPITVFASDKDIGENARIFYSLTGTGSEKFILNATTGALIVNGTLDREIAQFYHLQITASDNGSPRQSSTANVTVHVLDVNDNSPKFNQSQYTASVFENQHDIEIIANVSAEDLDFGLNGEVVYMIELEEHSPFQIDSRNGTVFCVNPLDFEDKSVYNVTIIAVDLGSPPLNATTNLIVQVIDKPDNKPTFNQSLYEAAAKTTDKSGYHLLTLQAGETVRYNITDGNQEKRFKLDSDTGVITIHRMLGFGHSEYLMTVEAMDTSSNLTATTKILVHVVDFNTQRNTSSVPPVVKTLTENLNGTTQVVDLSTIAYRDGLEYSIESITPNKSGISSYFFINGTILYCNHPLDREQTDHIVLIIQSKEKPITPMNRVKRSSLQNTDTITLELEVLDVNDNPPCFRTDLKQPPCFSNSSEDSLVFGVPISAKPGDFIGVIEASDPDSSSAGQVRYNITDGDVSTFYINPKSGQIWLRRTVYQDRRDNYTLTVSASDQDKNEDTARITVLVVPSSGSMILTVPGMNDQIETEKQEWIQKLGKLIGYKFEYEKSSPHKEGNQIDLCRTDVFFHCIDLKTNSLVPMNFVREFITNHSKEITAIFCQFLNASSQCQVCDDVTIQQIPLNHSSKMSLAEIALIAIGAVMLVGTAALIAVVLATPSSNEEENEKQTTGNVDMWELQSMKSSSLSKATGHGVINPMFVKQEEDQTPQTSVKAVSEEPEDTEVKFTRKRSPSYESQEVVLDFQEDNGHHQINHSNADSGVDDESDSSHSGSIQTENEPEASGSTLSGKKDSQNQETAGLQIDMETGDTSEGGRSGDESMDSGDQRSSSRLVSGGSTGADILVNQGNIEGAPGNEAPIFRFAMDTGDTTDDEISDDESTGPGGIKKRNANGVRAELGETQPDQQHNPEWDETGEARKSGSKSVSFKPGPPVVEEYEAEEDAVTSL</sequence>
<keyword evidence="5" id="KW-0677">Repeat</keyword>
<keyword evidence="11" id="KW-0325">Glycoprotein</keyword>
<evidence type="ECO:0000259" key="15">
    <source>
        <dbReference type="PROSITE" id="PS50268"/>
    </source>
</evidence>
<feature type="domain" description="Cadherin" evidence="15">
    <location>
        <begin position="619"/>
        <end position="700"/>
    </location>
</feature>
<feature type="domain" description="Cadherin" evidence="15">
    <location>
        <begin position="701"/>
        <end position="809"/>
    </location>
</feature>
<dbReference type="GO" id="GO:0007399">
    <property type="term" value="P:nervous system development"/>
    <property type="evidence" value="ECO:0007669"/>
    <property type="project" value="UniProtKB-ARBA"/>
</dbReference>
<evidence type="ECO:0000256" key="13">
    <source>
        <dbReference type="SAM" id="MobiDB-lite"/>
    </source>
</evidence>
<keyword evidence="6 12" id="KW-0106">Calcium</keyword>
<accession>A0A8W8MDT7</accession>
<dbReference type="GO" id="GO:0005886">
    <property type="term" value="C:plasma membrane"/>
    <property type="evidence" value="ECO:0007669"/>
    <property type="project" value="InterPro"/>
</dbReference>
<dbReference type="FunFam" id="2.60.40.60:FF:000081">
    <property type="entry name" value="protocadherin Fat 4"/>
    <property type="match status" value="1"/>
</dbReference>
<feature type="domain" description="Cadherin" evidence="15">
    <location>
        <begin position="1096"/>
        <end position="1174"/>
    </location>
</feature>
<dbReference type="Proteomes" id="UP000005408">
    <property type="component" value="Unassembled WGS sequence"/>
</dbReference>
<feature type="domain" description="Cadherin" evidence="15">
    <location>
        <begin position="489"/>
        <end position="595"/>
    </location>
</feature>
<feature type="compositionally biased region" description="Basic and acidic residues" evidence="13">
    <location>
        <begin position="2647"/>
        <end position="2659"/>
    </location>
</feature>
<feature type="region of interest" description="Disordered" evidence="13">
    <location>
        <begin position="2441"/>
        <end position="2478"/>
    </location>
</feature>
<keyword evidence="8 14" id="KW-1133">Transmembrane helix</keyword>
<feature type="domain" description="Cadherin" evidence="15">
    <location>
        <begin position="1175"/>
        <end position="1278"/>
    </location>
</feature>
<dbReference type="GO" id="GO:0007156">
    <property type="term" value="P:homophilic cell adhesion via plasma membrane adhesion molecules"/>
    <property type="evidence" value="ECO:0007669"/>
    <property type="project" value="InterPro"/>
</dbReference>
<dbReference type="SUPFAM" id="SSF49313">
    <property type="entry name" value="Cadherin-like"/>
    <property type="match status" value="21"/>
</dbReference>
<keyword evidence="2" id="KW-0245">EGF-like domain</keyword>
<protein>
    <recommendedName>
        <fullName evidence="15">Cadherin domain-containing protein</fullName>
    </recommendedName>
</protein>
<feature type="domain" description="Cadherin" evidence="15">
    <location>
        <begin position="1280"/>
        <end position="1379"/>
    </location>
</feature>
<feature type="domain" description="Cadherin" evidence="15">
    <location>
        <begin position="390"/>
        <end position="489"/>
    </location>
</feature>
<dbReference type="FunFam" id="2.60.40.60:FF:000024">
    <property type="entry name" value="FAT atypical cadherin 3"/>
    <property type="match status" value="1"/>
</dbReference>
<keyword evidence="7" id="KW-0130">Cell adhesion</keyword>
<evidence type="ECO:0000256" key="1">
    <source>
        <dbReference type="ARBA" id="ARBA00004167"/>
    </source>
</evidence>
<evidence type="ECO:0000256" key="9">
    <source>
        <dbReference type="ARBA" id="ARBA00023136"/>
    </source>
</evidence>